<dbReference type="Gene3D" id="3.40.50.1820">
    <property type="entry name" value="alpha/beta hydrolase"/>
    <property type="match status" value="1"/>
</dbReference>
<feature type="domain" description="Peptidase S9 prolyl oligopeptidase catalytic" evidence="1">
    <location>
        <begin position="471"/>
        <end position="665"/>
    </location>
</feature>
<dbReference type="InterPro" id="IPR029058">
    <property type="entry name" value="AB_hydrolase_fold"/>
</dbReference>
<dbReference type="PANTHER" id="PTHR11731">
    <property type="entry name" value="PROTEASE FAMILY S9B,C DIPEPTIDYL-PEPTIDASE IV-RELATED"/>
    <property type="match status" value="1"/>
</dbReference>
<evidence type="ECO:0000313" key="3">
    <source>
        <dbReference type="EMBL" id="RBQ19402.1"/>
    </source>
</evidence>
<proteinExistence type="predicted"/>
<dbReference type="SUPFAM" id="SSF53474">
    <property type="entry name" value="alpha/beta-Hydrolases"/>
    <property type="match status" value="1"/>
</dbReference>
<evidence type="ECO:0000259" key="2">
    <source>
        <dbReference type="Pfam" id="PF00930"/>
    </source>
</evidence>
<dbReference type="AlphaFoldDB" id="A0A366M1U4"/>
<dbReference type="EMBL" id="QMEY01000005">
    <property type="protein sequence ID" value="RBQ19402.1"/>
    <property type="molecule type" value="Genomic_DNA"/>
</dbReference>
<evidence type="ECO:0000259" key="1">
    <source>
        <dbReference type="Pfam" id="PF00326"/>
    </source>
</evidence>
<organism evidence="3 4">
    <name type="scientific">Spongiactinospora rosea</name>
    <dbReference type="NCBI Taxonomy" id="2248750"/>
    <lineage>
        <taxon>Bacteria</taxon>
        <taxon>Bacillati</taxon>
        <taxon>Actinomycetota</taxon>
        <taxon>Actinomycetes</taxon>
        <taxon>Streptosporangiales</taxon>
        <taxon>Streptosporangiaceae</taxon>
        <taxon>Spongiactinospora</taxon>
    </lineage>
</organism>
<evidence type="ECO:0008006" key="5">
    <source>
        <dbReference type="Google" id="ProtNLM"/>
    </source>
</evidence>
<name>A0A366M1U4_9ACTN</name>
<comment type="caution">
    <text evidence="3">The sequence shown here is derived from an EMBL/GenBank/DDBJ whole genome shotgun (WGS) entry which is preliminary data.</text>
</comment>
<reference evidence="3 4" key="1">
    <citation type="submission" date="2018-06" db="EMBL/GenBank/DDBJ databases">
        <title>Sphaerisporangium craniellae sp. nov., isolated from a marine sponge in the South China Sea.</title>
        <authorList>
            <person name="Li L."/>
        </authorList>
    </citation>
    <scope>NUCLEOTIDE SEQUENCE [LARGE SCALE GENOMIC DNA]</scope>
    <source>
        <strain evidence="3 4">LHW63015</strain>
    </source>
</reference>
<keyword evidence="4" id="KW-1185">Reference proteome</keyword>
<dbReference type="RefSeq" id="WP_113981463.1">
    <property type="nucleotide sequence ID" value="NZ_QMEY01000005.1"/>
</dbReference>
<dbReference type="InterPro" id="IPR050278">
    <property type="entry name" value="Serine_Prot_S9B/DPPIV"/>
</dbReference>
<dbReference type="GO" id="GO:0008236">
    <property type="term" value="F:serine-type peptidase activity"/>
    <property type="evidence" value="ECO:0007669"/>
    <property type="project" value="InterPro"/>
</dbReference>
<dbReference type="PANTHER" id="PTHR11731:SF193">
    <property type="entry name" value="DIPEPTIDYL PEPTIDASE 9"/>
    <property type="match status" value="1"/>
</dbReference>
<sequence length="670" mass="72789">MAPLNDPYWLPDGDSFCYLEGSRLVRVLPATGEITREEFADGDHGLRLDPQSGRLADASEQVITARTLGLGALAGDPPVTEILSPDRRLALGVSGHDLCLRHTHDDRVEPLTGTGTADLPWVSGGAAWSPDGTLIAVVRLDLRGVRRMPVVHWLGPWEEIDWVPYTRTGGPLPQMLPHVIHTGDGTARPVDVGPEPDQYVAFLGFHGGRLRLVTINRARNRLRYYAADPDGRSDLLLEERVGSFLPSAFGLAADAVVPLPSGRFILRSERSGLAGLYLYSADGGTCTPLTGKLGLPVAGIDLDYEPMTPETPAQGVVAVDEAADTLYFKAAADDRRPYDTHLYRVGLDGGGLRRLTGGDGVHDITFSPSRRFYIDVHSSTGQPPVARLHTAEGALVAVLREDPPDPGWRPPEEFTATAADGRTTLHGLVYLPSDFDPAASYPVVDLLYGGPQETWVPRRWAQTRTPLVHELTGLGFVCVVVDARGTPGRGKEFHDVVHRRFGRHEIPDHVAAIGQAAATRPYMDLDRVGVFGHSWGGYMTIRAMLTAPDFYHAGVAGMPVADLDDHLAMAIEPYMSLPKDNSEGYRAASNLGLVGDLRGRLCVIAGTSDVNAPFSATVKLIDALVRAGKRYDLVLMPEVDHHPRGAARAYYERAVTTFLHEQLNSERRKA</sequence>
<evidence type="ECO:0000313" key="4">
    <source>
        <dbReference type="Proteomes" id="UP000253303"/>
    </source>
</evidence>
<dbReference type="SUPFAM" id="SSF82171">
    <property type="entry name" value="DPP6 N-terminal domain-like"/>
    <property type="match status" value="1"/>
</dbReference>
<feature type="domain" description="Dipeptidylpeptidase IV N-terminal" evidence="2">
    <location>
        <begin position="125"/>
        <end position="384"/>
    </location>
</feature>
<dbReference type="OrthoDB" id="569821at2"/>
<dbReference type="Pfam" id="PF00930">
    <property type="entry name" value="DPPIV_N"/>
    <property type="match status" value="1"/>
</dbReference>
<dbReference type="Proteomes" id="UP000253303">
    <property type="component" value="Unassembled WGS sequence"/>
</dbReference>
<accession>A0A366M1U4</accession>
<dbReference type="InterPro" id="IPR001375">
    <property type="entry name" value="Peptidase_S9_cat"/>
</dbReference>
<dbReference type="Gene3D" id="2.140.10.30">
    <property type="entry name" value="Dipeptidylpeptidase IV, N-terminal domain"/>
    <property type="match status" value="1"/>
</dbReference>
<dbReference type="GO" id="GO:0008239">
    <property type="term" value="F:dipeptidyl-peptidase activity"/>
    <property type="evidence" value="ECO:0007669"/>
    <property type="project" value="TreeGrafter"/>
</dbReference>
<protein>
    <recommendedName>
        <fullName evidence="5">Dipeptidyl aminopeptidase/acylaminoacyl peptidase</fullName>
    </recommendedName>
</protein>
<dbReference type="Pfam" id="PF00326">
    <property type="entry name" value="Peptidase_S9"/>
    <property type="match status" value="1"/>
</dbReference>
<dbReference type="GO" id="GO:0006508">
    <property type="term" value="P:proteolysis"/>
    <property type="evidence" value="ECO:0007669"/>
    <property type="project" value="InterPro"/>
</dbReference>
<dbReference type="InterPro" id="IPR002469">
    <property type="entry name" value="Peptidase_S9B_N"/>
</dbReference>
<gene>
    <name evidence="3" type="ORF">DP939_15915</name>
</gene>